<keyword evidence="6" id="KW-1185">Reference proteome</keyword>
<protein>
    <submittedName>
        <fullName evidence="5">Family 1 glycosylhydrolase</fullName>
    </submittedName>
</protein>
<dbReference type="RefSeq" id="WP_224311384.1">
    <property type="nucleotide sequence ID" value="NZ_JAIRBM010000002.1"/>
</dbReference>
<name>A0ABS7VK48_9HYPH</name>
<evidence type="ECO:0000313" key="5">
    <source>
        <dbReference type="EMBL" id="MBZ6075338.1"/>
    </source>
</evidence>
<keyword evidence="3" id="KW-0326">Glycosidase</keyword>
<dbReference type="SUPFAM" id="SSF51445">
    <property type="entry name" value="(Trans)glycosidases"/>
    <property type="match status" value="1"/>
</dbReference>
<proteinExistence type="inferred from homology"/>
<organism evidence="5 6">
    <name type="scientific">Microvirga puerhi</name>
    <dbReference type="NCBI Taxonomy" id="2876078"/>
    <lineage>
        <taxon>Bacteria</taxon>
        <taxon>Pseudomonadati</taxon>
        <taxon>Pseudomonadota</taxon>
        <taxon>Alphaproteobacteria</taxon>
        <taxon>Hyphomicrobiales</taxon>
        <taxon>Methylobacteriaceae</taxon>
        <taxon>Microvirga</taxon>
    </lineage>
</organism>
<evidence type="ECO:0000256" key="3">
    <source>
        <dbReference type="ARBA" id="ARBA00023295"/>
    </source>
</evidence>
<comment type="similarity">
    <text evidence="1 4">Belongs to the glycosyl hydrolase 1 family.</text>
</comment>
<evidence type="ECO:0000256" key="4">
    <source>
        <dbReference type="RuleBase" id="RU003690"/>
    </source>
</evidence>
<reference evidence="5 6" key="1">
    <citation type="submission" date="2021-09" db="EMBL/GenBank/DDBJ databases">
        <title>The complete genome sequence of a new microorganism.</title>
        <authorList>
            <person name="Zi Z."/>
        </authorList>
    </citation>
    <scope>NUCLEOTIDE SEQUENCE [LARGE SCALE GENOMIC DNA]</scope>
    <source>
        <strain evidence="5 6">WGZ8</strain>
    </source>
</reference>
<dbReference type="InterPro" id="IPR017853">
    <property type="entry name" value="GH"/>
</dbReference>
<dbReference type="Pfam" id="PF00232">
    <property type="entry name" value="Glyco_hydro_1"/>
    <property type="match status" value="1"/>
</dbReference>
<dbReference type="Proteomes" id="UP000704176">
    <property type="component" value="Unassembled WGS sequence"/>
</dbReference>
<dbReference type="Gene3D" id="3.20.20.80">
    <property type="entry name" value="Glycosidases"/>
    <property type="match status" value="1"/>
</dbReference>
<gene>
    <name evidence="5" type="ORF">K9B37_03395</name>
</gene>
<evidence type="ECO:0000256" key="2">
    <source>
        <dbReference type="ARBA" id="ARBA00022801"/>
    </source>
</evidence>
<dbReference type="EMBL" id="JAIRBM010000002">
    <property type="protein sequence ID" value="MBZ6075338.1"/>
    <property type="molecule type" value="Genomic_DNA"/>
</dbReference>
<comment type="caution">
    <text evidence="5">The sequence shown here is derived from an EMBL/GenBank/DDBJ whole genome shotgun (WGS) entry which is preliminary data.</text>
</comment>
<accession>A0ABS7VK48</accession>
<evidence type="ECO:0000256" key="1">
    <source>
        <dbReference type="ARBA" id="ARBA00010838"/>
    </source>
</evidence>
<sequence>MTQTLPSRSQLHRLTAPDAFWWSTGIEDTFITAPHAATGRTLDEYELTGHYDRWYKDLGLIAELSVPCARYGVPWHRIQPDRATWDWTFPDETLGRLLELGIEPQVDLVHYGLPRWIEGAFLHPDYPKLVSDYAARLAERFRGRITWYTPLNEPRITAWYCGRLGWWPPFRRSWPGFVALMLAIAKGMVETVKALESVDPRIVPYFVDATDLFDTDDSELADEAKRRQEIVFLALDLVSGRVDDRHSLWTWLLKNGASEPELAYFLDSAVQLPIVGMNLYPMFTQKKLLRDAGGRFRIRMPYAGAELITRLGHLYYERYRVPLMISETASMGSVRRRLSWLENSVEATRQLRSKGIPLVGYTWWPMFALVTWAYRQGRRPVTEHLAQMGLWDIVPDPADPLRRVPTPVMEAYMRLVRSGLEGVGTLSDASSRVSMMQ</sequence>
<keyword evidence="2" id="KW-0378">Hydrolase</keyword>
<evidence type="ECO:0000313" key="6">
    <source>
        <dbReference type="Proteomes" id="UP000704176"/>
    </source>
</evidence>
<dbReference type="PANTHER" id="PTHR10353:SF36">
    <property type="entry name" value="LP05116P"/>
    <property type="match status" value="1"/>
</dbReference>
<dbReference type="InterPro" id="IPR001360">
    <property type="entry name" value="Glyco_hydro_1"/>
</dbReference>
<dbReference type="PANTHER" id="PTHR10353">
    <property type="entry name" value="GLYCOSYL HYDROLASE"/>
    <property type="match status" value="1"/>
</dbReference>